<dbReference type="AlphaFoldDB" id="A0A665SZJ1"/>
<evidence type="ECO:0000259" key="1">
    <source>
        <dbReference type="Pfam" id="PF07686"/>
    </source>
</evidence>
<evidence type="ECO:0000313" key="2">
    <source>
        <dbReference type="Ensembl" id="ENSENLP00000002419.1"/>
    </source>
</evidence>
<dbReference type="Proteomes" id="UP000472264">
    <property type="component" value="Chromosome 6"/>
</dbReference>
<reference evidence="2" key="1">
    <citation type="submission" date="2021-04" db="EMBL/GenBank/DDBJ databases">
        <authorList>
            <consortium name="Wellcome Sanger Institute Data Sharing"/>
        </authorList>
    </citation>
    <scope>NUCLEOTIDE SEQUENCE [LARGE SCALE GENOMIC DNA]</scope>
</reference>
<dbReference type="InParanoid" id="A0A665SZJ1"/>
<dbReference type="Pfam" id="PF07686">
    <property type="entry name" value="V-set"/>
    <property type="match status" value="1"/>
</dbReference>
<organism evidence="2 3">
    <name type="scientific">Echeneis naucrates</name>
    <name type="common">Live sharksucker</name>
    <dbReference type="NCBI Taxonomy" id="173247"/>
    <lineage>
        <taxon>Eukaryota</taxon>
        <taxon>Metazoa</taxon>
        <taxon>Chordata</taxon>
        <taxon>Craniata</taxon>
        <taxon>Vertebrata</taxon>
        <taxon>Euteleostomi</taxon>
        <taxon>Actinopterygii</taxon>
        <taxon>Neopterygii</taxon>
        <taxon>Teleostei</taxon>
        <taxon>Neoteleostei</taxon>
        <taxon>Acanthomorphata</taxon>
        <taxon>Carangaria</taxon>
        <taxon>Carangiformes</taxon>
        <taxon>Echeneidae</taxon>
        <taxon>Echeneis</taxon>
    </lineage>
</organism>
<dbReference type="Ensembl" id="ENSENLT00000002594.1">
    <property type="protein sequence ID" value="ENSENLP00000002419.1"/>
    <property type="gene ID" value="ENSENLG00000001238.1"/>
</dbReference>
<protein>
    <submittedName>
        <fullName evidence="2">Si:dkey-238d18.12</fullName>
    </submittedName>
</protein>
<dbReference type="InterPro" id="IPR036179">
    <property type="entry name" value="Ig-like_dom_sf"/>
</dbReference>
<reference evidence="2" key="3">
    <citation type="submission" date="2025-09" db="UniProtKB">
        <authorList>
            <consortium name="Ensembl"/>
        </authorList>
    </citation>
    <scope>IDENTIFICATION</scope>
</reference>
<dbReference type="InterPro" id="IPR013106">
    <property type="entry name" value="Ig_V-set"/>
</dbReference>
<reference evidence="2" key="2">
    <citation type="submission" date="2025-08" db="UniProtKB">
        <authorList>
            <consortium name="Ensembl"/>
        </authorList>
    </citation>
    <scope>IDENTIFICATION</scope>
</reference>
<dbReference type="OMA" id="DGIWERK"/>
<sequence>MVSRGWSFTSPGSITGMRGSCIIIPCRFTYSTAQPAGLRVIWYLYQSNGYPPVLDQTHSVISKFQGKTSLIGSVKEGNCSLKIEGLQMSHNQDRLYPWIDKNPITSFHTKDGLLYDKTTQLIVSDHAQKPQLNIGGIPRVGEKSKVSCSVRHTCPSAPPTLTLNGESGDSPPTETLVSDGIWERTIERTWTVKEEDQSVNCAVQYQGGQRATGELQLNVECEYKVELLGYLNYYKCLCLALNLTVKSLLRSVRRNHHG</sequence>
<keyword evidence="3" id="KW-1185">Reference proteome</keyword>
<dbReference type="Gene3D" id="2.60.40.10">
    <property type="entry name" value="Immunoglobulins"/>
    <property type="match status" value="2"/>
</dbReference>
<proteinExistence type="predicted"/>
<dbReference type="PANTHER" id="PTHR46484:SF1">
    <property type="entry name" value="SCHWANN CELL MYELIN PROTEIN-RELATED"/>
    <property type="match status" value="1"/>
</dbReference>
<name>A0A665SZJ1_ECHNA</name>
<accession>A0A665SZJ1</accession>
<evidence type="ECO:0000313" key="3">
    <source>
        <dbReference type="Proteomes" id="UP000472264"/>
    </source>
</evidence>
<feature type="domain" description="Immunoglobulin V-set" evidence="1">
    <location>
        <begin position="9"/>
        <end position="91"/>
    </location>
</feature>
<dbReference type="InterPro" id="IPR013783">
    <property type="entry name" value="Ig-like_fold"/>
</dbReference>
<dbReference type="PANTHER" id="PTHR46484">
    <property type="entry name" value="SI:CH211-171H4.5-RELATED"/>
    <property type="match status" value="1"/>
</dbReference>
<dbReference type="SUPFAM" id="SSF48726">
    <property type="entry name" value="Immunoglobulin"/>
    <property type="match status" value="2"/>
</dbReference>